<feature type="transmembrane region" description="Helical" evidence="1">
    <location>
        <begin position="7"/>
        <end position="23"/>
    </location>
</feature>
<evidence type="ECO:0000313" key="3">
    <source>
        <dbReference type="Proteomes" id="UP001268651"/>
    </source>
</evidence>
<feature type="transmembrane region" description="Helical" evidence="1">
    <location>
        <begin position="82"/>
        <end position="101"/>
    </location>
</feature>
<dbReference type="EMBL" id="JAWHTF010000010">
    <property type="protein sequence ID" value="MDU8887315.1"/>
    <property type="molecule type" value="Genomic_DNA"/>
</dbReference>
<feature type="transmembrane region" description="Helical" evidence="1">
    <location>
        <begin position="29"/>
        <end position="46"/>
    </location>
</feature>
<keyword evidence="1" id="KW-0812">Transmembrane</keyword>
<keyword evidence="1" id="KW-1133">Transmembrane helix</keyword>
<feature type="transmembrane region" description="Helical" evidence="1">
    <location>
        <begin position="53"/>
        <end position="76"/>
    </location>
</feature>
<keyword evidence="1" id="KW-0472">Membrane</keyword>
<feature type="transmembrane region" description="Helical" evidence="1">
    <location>
        <begin position="175"/>
        <end position="196"/>
    </location>
</feature>
<evidence type="ECO:0008006" key="4">
    <source>
        <dbReference type="Google" id="ProtNLM"/>
    </source>
</evidence>
<protein>
    <recommendedName>
        <fullName evidence="4">YhhN-like protein</fullName>
    </recommendedName>
</protein>
<keyword evidence="3" id="KW-1185">Reference proteome</keyword>
<evidence type="ECO:0000256" key="1">
    <source>
        <dbReference type="SAM" id="Phobius"/>
    </source>
</evidence>
<dbReference type="RefSeq" id="WP_316663541.1">
    <property type="nucleotide sequence ID" value="NZ_JAWHTF010000010.1"/>
</dbReference>
<feature type="transmembrane region" description="Helical" evidence="1">
    <location>
        <begin position="113"/>
        <end position="137"/>
    </location>
</feature>
<gene>
    <name evidence="2" type="ORF">RXV94_14180</name>
</gene>
<sequence length="235" mass="27419">MSRTKLLVGFLIVLCILFVIFQFNENDKFSCITRSLIIPAFTVLYFQSVKRKTFYFSMFLVLYSISELTSLISEYIPYEVDYFMGNGLYIAAYVFLILEVLKSLNFNYVLNNYSIHLIVLGALNIYIVYVLLKIVYPFVSFSFEFLVELMYNIVMLILLSVSLLNYFYRDNRKSLLMFVGSLCLVFSEVILVAYLYISDKNLLIFSSSILSILAFYFFYIQASLKNEKVKSLANL</sequence>
<feature type="transmembrane region" description="Helical" evidence="1">
    <location>
        <begin position="149"/>
        <end position="168"/>
    </location>
</feature>
<dbReference type="Proteomes" id="UP001268651">
    <property type="component" value="Unassembled WGS sequence"/>
</dbReference>
<reference evidence="2 3" key="1">
    <citation type="submission" date="2023-10" db="EMBL/GenBank/DDBJ databases">
        <title>Marimonas sp. nov. isolated from tidal mud flat.</title>
        <authorList>
            <person name="Jaincy N.J."/>
            <person name="Srinivasan S."/>
            <person name="Lee S.-S."/>
        </authorList>
    </citation>
    <scope>NUCLEOTIDE SEQUENCE [LARGE SCALE GENOMIC DNA]</scope>
    <source>
        <strain evidence="2 3">MJ-SS3</strain>
    </source>
</reference>
<evidence type="ECO:0000313" key="2">
    <source>
        <dbReference type="EMBL" id="MDU8887315.1"/>
    </source>
</evidence>
<comment type="caution">
    <text evidence="2">The sequence shown here is derived from an EMBL/GenBank/DDBJ whole genome shotgun (WGS) entry which is preliminary data.</text>
</comment>
<accession>A0ABU3UA93</accession>
<organism evidence="2 3">
    <name type="scientific">Gilvirhabdus luticola</name>
    <dbReference type="NCBI Taxonomy" id="3079858"/>
    <lineage>
        <taxon>Bacteria</taxon>
        <taxon>Pseudomonadati</taxon>
        <taxon>Bacteroidota</taxon>
        <taxon>Flavobacteriia</taxon>
        <taxon>Flavobacteriales</taxon>
        <taxon>Flavobacteriaceae</taxon>
        <taxon>Gilvirhabdus</taxon>
    </lineage>
</organism>
<feature type="transmembrane region" description="Helical" evidence="1">
    <location>
        <begin position="202"/>
        <end position="220"/>
    </location>
</feature>
<name>A0ABU3UA93_9FLAO</name>
<proteinExistence type="predicted"/>